<protein>
    <recommendedName>
        <fullName evidence="6">Peptidase S8/S53 domain-containing protein</fullName>
    </recommendedName>
</protein>
<dbReference type="InterPro" id="IPR036852">
    <property type="entry name" value="Peptidase_S8/S53_dom_sf"/>
</dbReference>
<dbReference type="InterPro" id="IPR023828">
    <property type="entry name" value="Peptidase_S8_Ser-AS"/>
</dbReference>
<dbReference type="Pfam" id="PF00082">
    <property type="entry name" value="Peptidase_S8"/>
    <property type="match status" value="1"/>
</dbReference>
<comment type="similarity">
    <text evidence="1 5">Belongs to the peptidase S8 family.</text>
</comment>
<dbReference type="GO" id="GO:0006508">
    <property type="term" value="P:proteolysis"/>
    <property type="evidence" value="ECO:0007669"/>
    <property type="project" value="UniProtKB-KW"/>
</dbReference>
<evidence type="ECO:0000259" key="6">
    <source>
        <dbReference type="Pfam" id="PF00082"/>
    </source>
</evidence>
<accession>A0A3D9C3K9</accession>
<dbReference type="RefSeq" id="WP_115973076.1">
    <property type="nucleotide sequence ID" value="NZ_QNVT01000029.1"/>
</dbReference>
<keyword evidence="4 5" id="KW-0720">Serine protease</keyword>
<dbReference type="GO" id="GO:0004252">
    <property type="term" value="F:serine-type endopeptidase activity"/>
    <property type="evidence" value="ECO:0007669"/>
    <property type="project" value="UniProtKB-UniRule"/>
</dbReference>
<keyword evidence="8" id="KW-1185">Reference proteome</keyword>
<dbReference type="InterPro" id="IPR050131">
    <property type="entry name" value="Peptidase_S8_subtilisin-like"/>
</dbReference>
<dbReference type="InterPro" id="IPR000209">
    <property type="entry name" value="Peptidase_S8/S53_dom"/>
</dbReference>
<gene>
    <name evidence="7" type="ORF">DRF65_23055</name>
</gene>
<proteinExistence type="inferred from homology"/>
<dbReference type="Gene3D" id="3.40.50.200">
    <property type="entry name" value="Peptidase S8/S53 domain"/>
    <property type="match status" value="1"/>
</dbReference>
<dbReference type="SUPFAM" id="SSF52743">
    <property type="entry name" value="Subtilisin-like"/>
    <property type="match status" value="1"/>
</dbReference>
<evidence type="ECO:0000256" key="3">
    <source>
        <dbReference type="ARBA" id="ARBA00022801"/>
    </source>
</evidence>
<dbReference type="PANTHER" id="PTHR43806:SF11">
    <property type="entry name" value="CEREVISIN-RELATED"/>
    <property type="match status" value="1"/>
</dbReference>
<sequence>MNNNRKPILYKGEVYSKPVSKNGGGGPLKLPISYEEARDRIKNDIDNVHDTIRSLPETSKLPNEVVVCIRMHPDFSAKSYYPDSLFDGNNEKFGLQEVGSRIWRTEDSEDQNEFEESGKLFFVRGTEQALDKLKNHLDRPLFRLTKKFTEDVRKIVSIDLLSEEEQILGIPDDWERGCLEAVLHPFEIDYEIAFDHFMSVLNSSGVDVESIKYKQYDEGVTFISLYGDREVVRALSGYNPLRTLHPLEARDFSSIERGTPMSGAPIPPQFTGKSSIVVGVIDGGYIPGNPALDPYVESEDSVPGTAVEYYQQHGTQVTSAVLYGALNKYKNTDTLPEPKVSVKNFRVLSSDTSDPDLYEVIDAIEKIVPENDNIKIYNLSMGPAGPILDDHISRFTFACDLLIQKYSVLFCTAVGNDGHIAGYDRIQAPADMVNGLAVGAYSKIDAEITRAPYSCIGPGREGNKLKPDLSAFGGCSQNPIQLMGENQDLRILTTGTSFSSPLVSAASAHLVGYSNDTINSFVARVLLIHGVSEATDSHSFELGHGILPDDIQQLVTCPASSYTIIYSGEVEPGKFIELPIPWTEEVDKGKVNFRWTVSTQTNVDPQSPDDYSTSSVVTSFYPHTSKFKFKNGGSTKIVDVVKNPDKEVELLSTGWSRESPFPVSESGQTPYQVENDLRADFKWDSMDTRRKNKNADNVYNPMFHLHALERGKRYKSEKIKYTLVLTVTTPKSEVDLYSKVRAKYSALLPISLDLENRISVTS</sequence>
<evidence type="ECO:0000256" key="2">
    <source>
        <dbReference type="ARBA" id="ARBA00022670"/>
    </source>
</evidence>
<feature type="active site" description="Charge relay system" evidence="5">
    <location>
        <position position="497"/>
    </location>
</feature>
<evidence type="ECO:0000256" key="4">
    <source>
        <dbReference type="ARBA" id="ARBA00022825"/>
    </source>
</evidence>
<name>A0A3D9C3K9_9FLAO</name>
<dbReference type="CDD" id="cd04847">
    <property type="entry name" value="Peptidases_S8_Subtilisin_like_2"/>
    <property type="match status" value="1"/>
</dbReference>
<reference evidence="8" key="1">
    <citation type="submission" date="2018-06" db="EMBL/GenBank/DDBJ databases">
        <authorList>
            <person name="Lum Nde A."/>
            <person name="Hugo C."/>
        </authorList>
    </citation>
    <scope>NUCLEOTIDE SEQUENCE [LARGE SCALE GENOMIC DNA]</scope>
    <source>
        <strain evidence="8">1_F178</strain>
    </source>
</reference>
<dbReference type="EMBL" id="QNVT01000029">
    <property type="protein sequence ID" value="REC60071.1"/>
    <property type="molecule type" value="Genomic_DNA"/>
</dbReference>
<dbReference type="PROSITE" id="PS51892">
    <property type="entry name" value="SUBTILASE"/>
    <property type="match status" value="1"/>
</dbReference>
<feature type="active site" description="Charge relay system" evidence="5">
    <location>
        <position position="313"/>
    </location>
</feature>
<evidence type="ECO:0000256" key="5">
    <source>
        <dbReference type="PROSITE-ProRule" id="PRU01240"/>
    </source>
</evidence>
<evidence type="ECO:0000313" key="8">
    <source>
        <dbReference type="Proteomes" id="UP000256686"/>
    </source>
</evidence>
<dbReference type="PANTHER" id="PTHR43806">
    <property type="entry name" value="PEPTIDASE S8"/>
    <property type="match status" value="1"/>
</dbReference>
<organism evidence="7 8">
    <name type="scientific">Chryseobacterium pennae</name>
    <dbReference type="NCBI Taxonomy" id="2258962"/>
    <lineage>
        <taxon>Bacteria</taxon>
        <taxon>Pseudomonadati</taxon>
        <taxon>Bacteroidota</taxon>
        <taxon>Flavobacteriia</taxon>
        <taxon>Flavobacteriales</taxon>
        <taxon>Weeksellaceae</taxon>
        <taxon>Chryseobacterium group</taxon>
        <taxon>Chryseobacterium</taxon>
    </lineage>
</organism>
<dbReference type="PROSITE" id="PS00138">
    <property type="entry name" value="SUBTILASE_SER"/>
    <property type="match status" value="1"/>
</dbReference>
<dbReference type="AlphaFoldDB" id="A0A3D9C3K9"/>
<comment type="caution">
    <text evidence="7">The sequence shown here is derived from an EMBL/GenBank/DDBJ whole genome shotgun (WGS) entry which is preliminary data.</text>
</comment>
<feature type="active site" description="Charge relay system" evidence="5">
    <location>
        <position position="282"/>
    </location>
</feature>
<dbReference type="Proteomes" id="UP000256686">
    <property type="component" value="Unassembled WGS sequence"/>
</dbReference>
<evidence type="ECO:0000313" key="7">
    <source>
        <dbReference type="EMBL" id="REC60071.1"/>
    </source>
</evidence>
<evidence type="ECO:0000256" key="1">
    <source>
        <dbReference type="ARBA" id="ARBA00011073"/>
    </source>
</evidence>
<dbReference type="InterPro" id="IPR034074">
    <property type="entry name" value="Y4bN_pept_dom"/>
</dbReference>
<keyword evidence="2 5" id="KW-0645">Protease</keyword>
<feature type="domain" description="Peptidase S8/S53" evidence="6">
    <location>
        <begin position="274"/>
        <end position="544"/>
    </location>
</feature>
<keyword evidence="3 5" id="KW-0378">Hydrolase</keyword>